<name>A0A3P6Q0Q5_ANISI</name>
<feature type="domain" description="NUP210 Ig-like" evidence="1">
    <location>
        <begin position="62"/>
        <end position="97"/>
    </location>
</feature>
<sequence length="98" mass="10745">MKAFSIGDAVVELQHISIPHNESTFIPISVVPLHSIHLESETAIPFGDNGQYGSGLSVLNGQLPLGFRIALAVSFRDHAGRLFHATNARIKFRPHRYG</sequence>
<evidence type="ECO:0000313" key="3">
    <source>
        <dbReference type="Proteomes" id="UP000267096"/>
    </source>
</evidence>
<reference evidence="2 3" key="1">
    <citation type="submission" date="2018-11" db="EMBL/GenBank/DDBJ databases">
        <authorList>
            <consortium name="Pathogen Informatics"/>
        </authorList>
    </citation>
    <scope>NUCLEOTIDE SEQUENCE [LARGE SCALE GENOMIC DNA]</scope>
</reference>
<evidence type="ECO:0000259" key="1">
    <source>
        <dbReference type="Pfam" id="PF22959"/>
    </source>
</evidence>
<dbReference type="InterPro" id="IPR055094">
    <property type="entry name" value="NUP210_Ig15"/>
</dbReference>
<dbReference type="Proteomes" id="UP000267096">
    <property type="component" value="Unassembled WGS sequence"/>
</dbReference>
<evidence type="ECO:0000313" key="2">
    <source>
        <dbReference type="EMBL" id="VDK26614.1"/>
    </source>
</evidence>
<organism evidence="2 3">
    <name type="scientific">Anisakis simplex</name>
    <name type="common">Herring worm</name>
    <dbReference type="NCBI Taxonomy" id="6269"/>
    <lineage>
        <taxon>Eukaryota</taxon>
        <taxon>Metazoa</taxon>
        <taxon>Ecdysozoa</taxon>
        <taxon>Nematoda</taxon>
        <taxon>Chromadorea</taxon>
        <taxon>Rhabditida</taxon>
        <taxon>Spirurina</taxon>
        <taxon>Ascaridomorpha</taxon>
        <taxon>Ascaridoidea</taxon>
        <taxon>Anisakidae</taxon>
        <taxon>Anisakis</taxon>
        <taxon>Anisakis simplex complex</taxon>
    </lineage>
</organism>
<protein>
    <recommendedName>
        <fullName evidence="1">NUP210 Ig-like domain-containing protein</fullName>
    </recommendedName>
</protein>
<proteinExistence type="predicted"/>
<dbReference type="EMBL" id="UYRR01013025">
    <property type="protein sequence ID" value="VDK26614.1"/>
    <property type="molecule type" value="Genomic_DNA"/>
</dbReference>
<dbReference type="AlphaFoldDB" id="A0A3P6Q0Q5"/>
<accession>A0A3P6Q0Q5</accession>
<keyword evidence="3" id="KW-1185">Reference proteome</keyword>
<dbReference type="Pfam" id="PF22959">
    <property type="entry name" value="Ig_NUP210_15th"/>
    <property type="match status" value="1"/>
</dbReference>
<gene>
    <name evidence="2" type="ORF">ASIM_LOCUS6161</name>
</gene>